<feature type="signal peptide" evidence="1">
    <location>
        <begin position="1"/>
        <end position="20"/>
    </location>
</feature>
<reference evidence="2 3" key="1">
    <citation type="submission" date="2020-02" db="EMBL/GenBank/DDBJ databases">
        <authorList>
            <person name="Chaudhuri R."/>
        </authorList>
    </citation>
    <scope>NUCLEOTIDE SEQUENCE [LARGE SCALE GENOMIC DNA]</scope>
    <source>
        <strain evidence="2">SFB21</strain>
    </source>
</reference>
<organism evidence="2 3">
    <name type="scientific">Acinetobacter bouvetii</name>
    <dbReference type="NCBI Taxonomy" id="202951"/>
    <lineage>
        <taxon>Bacteria</taxon>
        <taxon>Pseudomonadati</taxon>
        <taxon>Pseudomonadota</taxon>
        <taxon>Gammaproteobacteria</taxon>
        <taxon>Moraxellales</taxon>
        <taxon>Moraxellaceae</taxon>
        <taxon>Acinetobacter</taxon>
    </lineage>
</organism>
<accession>A0A811GE64</accession>
<dbReference type="RefSeq" id="WP_174559792.1">
    <property type="nucleotide sequence ID" value="NZ_CADDTS010000032.1"/>
</dbReference>
<protein>
    <recommendedName>
        <fullName evidence="4">DUF2845 domain-containing protein</fullName>
    </recommendedName>
</protein>
<name>A0A811GE64_9GAMM</name>
<evidence type="ECO:0000256" key="1">
    <source>
        <dbReference type="SAM" id="SignalP"/>
    </source>
</evidence>
<keyword evidence="1" id="KW-0732">Signal</keyword>
<feature type="chain" id="PRO_5032918787" description="DUF2845 domain-containing protein" evidence="1">
    <location>
        <begin position="21"/>
        <end position="109"/>
    </location>
</feature>
<evidence type="ECO:0008006" key="4">
    <source>
        <dbReference type="Google" id="ProtNLM"/>
    </source>
</evidence>
<sequence length="109" mass="12369">MRLKGLLPFIFISAMGFAHAANETSSIRTPAGQIISLGDSFTDMENRMKLSPTSMITHEIIEGKNSALAMDYRYEIENMIYTITIINDQVKKIEWLNTDQDIKDPLKKS</sequence>
<evidence type="ECO:0000313" key="2">
    <source>
        <dbReference type="EMBL" id="CAB1216212.1"/>
    </source>
</evidence>
<dbReference type="AlphaFoldDB" id="A0A811GE64"/>
<proteinExistence type="predicted"/>
<comment type="caution">
    <text evidence="2">The sequence shown here is derived from an EMBL/GenBank/DDBJ whole genome shotgun (WGS) entry which is preliminary data.</text>
</comment>
<gene>
    <name evidence="2" type="ORF">SFB21_1919</name>
</gene>
<evidence type="ECO:0000313" key="3">
    <source>
        <dbReference type="Proteomes" id="UP000489961"/>
    </source>
</evidence>
<dbReference type="EMBL" id="CADDTS010000032">
    <property type="protein sequence ID" value="CAB1216212.1"/>
    <property type="molecule type" value="Genomic_DNA"/>
</dbReference>
<dbReference type="Proteomes" id="UP000489961">
    <property type="component" value="Unassembled WGS sequence"/>
</dbReference>